<reference evidence="1 2" key="1">
    <citation type="journal article" date="2011" name="PLoS Pathog.">
        <title>Dynamic evolution of pathogenicity revealed by sequencing and comparative genomics of 19 Pseudomonas syringae isolates.</title>
        <authorList>
            <person name="Baltrus D.A."/>
            <person name="Nishimura M.T."/>
            <person name="Romanchuk A."/>
            <person name="Chang J.H."/>
            <person name="Mukhtar M.S."/>
            <person name="Cherkis K."/>
            <person name="Roach J."/>
            <person name="Grant S.R."/>
            <person name="Jones C.D."/>
            <person name="Dangl J.L."/>
        </authorList>
    </citation>
    <scope>NUCLEOTIDE SEQUENCE [LARGE SCALE GENOMIC DNA]</scope>
    <source>
        <strain evidence="2">race 4</strain>
    </source>
</reference>
<feature type="non-terminal residue" evidence="1">
    <location>
        <position position="1"/>
    </location>
</feature>
<comment type="caution">
    <text evidence="1">The sequence shown here is derived from an EMBL/GenBank/DDBJ whole genome shotgun (WGS) entry which is preliminary data.</text>
</comment>
<feature type="non-terminal residue" evidence="1">
    <location>
        <position position="34"/>
    </location>
</feature>
<sequence>EFDEAKRRKILQDSVQVVSDDAKLPPRGRRRVAR</sequence>
<dbReference type="EMBL" id="ADWY01004201">
    <property type="protein sequence ID" value="EGH19509.1"/>
    <property type="molecule type" value="Genomic_DNA"/>
</dbReference>
<protein>
    <submittedName>
        <fullName evidence="1">Uncharacterized protein</fullName>
    </submittedName>
</protein>
<dbReference type="Proteomes" id="UP000005466">
    <property type="component" value="Unassembled WGS sequence"/>
</dbReference>
<dbReference type="AlphaFoldDB" id="F3CJR7"/>
<organism evidence="1 2">
    <name type="scientific">Pseudomonas savastanoi pv. glycinea str. race 4</name>
    <dbReference type="NCBI Taxonomy" id="875330"/>
    <lineage>
        <taxon>Bacteria</taxon>
        <taxon>Pseudomonadati</taxon>
        <taxon>Pseudomonadota</taxon>
        <taxon>Gammaproteobacteria</taxon>
        <taxon>Pseudomonadales</taxon>
        <taxon>Pseudomonadaceae</taxon>
        <taxon>Pseudomonas</taxon>
    </lineage>
</organism>
<evidence type="ECO:0000313" key="1">
    <source>
        <dbReference type="EMBL" id="EGH19509.1"/>
    </source>
</evidence>
<name>F3CJR7_PSESG</name>
<gene>
    <name evidence="1" type="ORF">Pgy4_41709</name>
</gene>
<dbReference type="HOGENOM" id="CLU_3378884_0_0_6"/>
<accession>F3CJR7</accession>
<evidence type="ECO:0000313" key="2">
    <source>
        <dbReference type="Proteomes" id="UP000005466"/>
    </source>
</evidence>
<proteinExistence type="predicted"/>